<dbReference type="InterPro" id="IPR014756">
    <property type="entry name" value="Ig_E-set"/>
</dbReference>
<feature type="region of interest" description="Disordered" evidence="1">
    <location>
        <begin position="130"/>
        <end position="191"/>
    </location>
</feature>
<feature type="compositionally biased region" description="Low complexity" evidence="1">
    <location>
        <begin position="143"/>
        <end position="157"/>
    </location>
</feature>
<dbReference type="OrthoDB" id="4981342at2"/>
<feature type="compositionally biased region" description="Low complexity" evidence="1">
    <location>
        <begin position="55"/>
        <end position="67"/>
    </location>
</feature>
<evidence type="ECO:0000256" key="1">
    <source>
        <dbReference type="SAM" id="MobiDB-lite"/>
    </source>
</evidence>
<dbReference type="PANTHER" id="PTHR40032">
    <property type="entry name" value="EXPORTED PROTEIN-RELATED"/>
    <property type="match status" value="1"/>
</dbReference>
<feature type="region of interest" description="Disordered" evidence="1">
    <location>
        <begin position="1"/>
        <end position="102"/>
    </location>
</feature>
<dbReference type="Proteomes" id="UP000480122">
    <property type="component" value="Unassembled WGS sequence"/>
</dbReference>
<dbReference type="RefSeq" id="WP_155840261.1">
    <property type="nucleotide sequence ID" value="NZ_BAAAIA010000009.1"/>
</dbReference>
<comment type="caution">
    <text evidence="4">The sequence shown here is derived from an EMBL/GenBank/DDBJ whole genome shotgun (WGS) entry which is preliminary data.</text>
</comment>
<dbReference type="CDD" id="cd00102">
    <property type="entry name" value="IPT"/>
    <property type="match status" value="1"/>
</dbReference>
<sequence>MPRNFLLPAHRRSTYRAPHPDAARDFDLTQPPGDTEPGDRRGAALAAIRAELDLPEPAAAEAVPAEATRPESARSTFTPAATTHPTPLDSAVPDPAEPTVPVVETGDAPVVATPAVDAPVLGSPAEDRVAATPDATPVDSTVPDPAEPTAPTASSADADARTGAVRSLGEGFRFPRHRADRRGNRRPSSGSRRPLLVACAAFLLGSAVGGGVLVNGMDDPAVADASARDAAVDALAASAGEDDVVIPPVTTDDRPVVTTELSATEAPFTGGTTVTVEGRNLDRVAEVTVAGTPAEIVESDAVTITFAVPAVDDAVRGDAEVVLADADGSTVDVEVPVASAPASVTTSVQGIVEASAPLEADEVDREPLSLTYTDDPDIEAQVSYVLAHWSSYNTAEYAVLSGVDCANFASQSLIARGWKMDAAWNYDRGTGRMTSAWSSSTALRDYLRTRTDVATELSDAERRQVKVGDIAQFDWDGSGDRDHTAVVTRVERSDQGTKVWVGGHTKDADYWDVDVALATGGGSVSYFSLR</sequence>
<feature type="domain" description="Putative amidase" evidence="3">
    <location>
        <begin position="379"/>
        <end position="515"/>
    </location>
</feature>
<dbReference type="Pfam" id="PF01833">
    <property type="entry name" value="TIG"/>
    <property type="match status" value="1"/>
</dbReference>
<dbReference type="AlphaFoldDB" id="A0A7C9LC28"/>
<evidence type="ECO:0000259" key="3">
    <source>
        <dbReference type="Pfam" id="PF12671"/>
    </source>
</evidence>
<reference evidence="4 5" key="1">
    <citation type="submission" date="2019-11" db="EMBL/GenBank/DDBJ databases">
        <title>Agromyces kandeliae sp. nov., isolated from mangrove soil.</title>
        <authorList>
            <person name="Wang R."/>
        </authorList>
    </citation>
    <scope>NUCLEOTIDE SEQUENCE [LARGE SCALE GENOMIC DNA]</scope>
    <source>
        <strain evidence="4 5">JCM 11431</strain>
    </source>
</reference>
<protein>
    <submittedName>
        <fullName evidence="4">CHAP domain-containing protein</fullName>
    </submittedName>
</protein>
<dbReference type="InterPro" id="IPR002909">
    <property type="entry name" value="IPT_dom"/>
</dbReference>
<feature type="compositionally biased region" description="Basic residues" evidence="1">
    <location>
        <begin position="174"/>
        <end position="185"/>
    </location>
</feature>
<dbReference type="GO" id="GO:0005975">
    <property type="term" value="P:carbohydrate metabolic process"/>
    <property type="evidence" value="ECO:0007669"/>
    <property type="project" value="UniProtKB-ARBA"/>
</dbReference>
<dbReference type="PANTHER" id="PTHR40032:SF1">
    <property type="entry name" value="EXPORTED PROTEIN"/>
    <property type="match status" value="1"/>
</dbReference>
<feature type="compositionally biased region" description="Basic and acidic residues" evidence="1">
    <location>
        <begin position="18"/>
        <end position="27"/>
    </location>
</feature>
<dbReference type="InterPro" id="IPR013783">
    <property type="entry name" value="Ig-like_fold"/>
</dbReference>
<gene>
    <name evidence="4" type="ORF">GLX25_00455</name>
</gene>
<organism evidence="4 5">
    <name type="scientific">Agromyces luteolus</name>
    <dbReference type="NCBI Taxonomy" id="88373"/>
    <lineage>
        <taxon>Bacteria</taxon>
        <taxon>Bacillati</taxon>
        <taxon>Actinomycetota</taxon>
        <taxon>Actinomycetes</taxon>
        <taxon>Micrococcales</taxon>
        <taxon>Microbacteriaceae</taxon>
        <taxon>Agromyces</taxon>
    </lineage>
</organism>
<evidence type="ECO:0000313" key="4">
    <source>
        <dbReference type="EMBL" id="MUN05591.1"/>
    </source>
</evidence>
<dbReference type="InterPro" id="IPR024301">
    <property type="entry name" value="Amidase_6"/>
</dbReference>
<dbReference type="Pfam" id="PF12671">
    <property type="entry name" value="Amidase_6"/>
    <property type="match status" value="1"/>
</dbReference>
<dbReference type="EMBL" id="WODA01000002">
    <property type="protein sequence ID" value="MUN05591.1"/>
    <property type="molecule type" value="Genomic_DNA"/>
</dbReference>
<keyword evidence="5" id="KW-1185">Reference proteome</keyword>
<accession>A0A7C9LC28</accession>
<dbReference type="SUPFAM" id="SSF81296">
    <property type="entry name" value="E set domains"/>
    <property type="match status" value="1"/>
</dbReference>
<proteinExistence type="predicted"/>
<evidence type="ECO:0000313" key="5">
    <source>
        <dbReference type="Proteomes" id="UP000480122"/>
    </source>
</evidence>
<evidence type="ECO:0000259" key="2">
    <source>
        <dbReference type="Pfam" id="PF01833"/>
    </source>
</evidence>
<feature type="domain" description="IPT/TIG" evidence="2">
    <location>
        <begin position="259"/>
        <end position="316"/>
    </location>
</feature>
<name>A0A7C9LC28_9MICO</name>
<dbReference type="Gene3D" id="2.60.40.10">
    <property type="entry name" value="Immunoglobulins"/>
    <property type="match status" value="1"/>
</dbReference>
<feature type="compositionally biased region" description="Low complexity" evidence="1">
    <location>
        <begin position="76"/>
        <end position="87"/>
    </location>
</feature>